<keyword evidence="4" id="KW-1003">Cell membrane</keyword>
<dbReference type="GO" id="GO:0005886">
    <property type="term" value="C:plasma membrane"/>
    <property type="evidence" value="ECO:0007669"/>
    <property type="project" value="UniProtKB-SubCell"/>
</dbReference>
<dbReference type="SMART" id="SM00382">
    <property type="entry name" value="AAA"/>
    <property type="match status" value="1"/>
</dbReference>
<dbReference type="STRING" id="29354.IO98_10515"/>
<evidence type="ECO:0000256" key="4">
    <source>
        <dbReference type="ARBA" id="ARBA00022475"/>
    </source>
</evidence>
<dbReference type="InterPro" id="IPR030679">
    <property type="entry name" value="ABC_ATPase_HisP-typ"/>
</dbReference>
<evidence type="ECO:0000256" key="8">
    <source>
        <dbReference type="ARBA" id="ARBA00023136"/>
    </source>
</evidence>
<dbReference type="Gene3D" id="3.40.50.300">
    <property type="entry name" value="P-loop containing nucleotide triphosphate hydrolases"/>
    <property type="match status" value="1"/>
</dbReference>
<evidence type="ECO:0000256" key="2">
    <source>
        <dbReference type="ARBA" id="ARBA00005417"/>
    </source>
</evidence>
<dbReference type="PANTHER" id="PTHR43166">
    <property type="entry name" value="AMINO ACID IMPORT ATP-BINDING PROTEIN"/>
    <property type="match status" value="1"/>
</dbReference>
<evidence type="ECO:0000256" key="7">
    <source>
        <dbReference type="ARBA" id="ARBA00022970"/>
    </source>
</evidence>
<keyword evidence="8" id="KW-0472">Membrane</keyword>
<dbReference type="FunFam" id="3.40.50.300:FF:000020">
    <property type="entry name" value="Amino acid ABC transporter ATP-binding component"/>
    <property type="match status" value="1"/>
</dbReference>
<evidence type="ECO:0000313" key="10">
    <source>
        <dbReference type="EMBL" id="KEZ90362.1"/>
    </source>
</evidence>
<evidence type="ECO:0000256" key="6">
    <source>
        <dbReference type="ARBA" id="ARBA00022840"/>
    </source>
</evidence>
<dbReference type="GO" id="GO:0016887">
    <property type="term" value="F:ATP hydrolysis activity"/>
    <property type="evidence" value="ECO:0007669"/>
    <property type="project" value="InterPro"/>
</dbReference>
<evidence type="ECO:0000259" key="9">
    <source>
        <dbReference type="PROSITE" id="PS50893"/>
    </source>
</evidence>
<dbReference type="CDD" id="cd03262">
    <property type="entry name" value="ABC_HisP_GlnQ"/>
    <property type="match status" value="1"/>
</dbReference>
<comment type="similarity">
    <text evidence="2">Belongs to the ABC transporter superfamily.</text>
</comment>
<dbReference type="Pfam" id="PF00005">
    <property type="entry name" value="ABC_tran"/>
    <property type="match status" value="1"/>
</dbReference>
<dbReference type="RefSeq" id="WP_038280763.1">
    <property type="nucleotide sequence ID" value="NZ_JPME01000012.1"/>
</dbReference>
<dbReference type="Proteomes" id="UP000028525">
    <property type="component" value="Unassembled WGS sequence"/>
</dbReference>
<name>A0A084JN28_9FIRM</name>
<sequence>MTGEKVLEIHHLSKTFGTNVVLRDIDFSVNAGDVTCIIGASGSGKSTLLRCINLLETPTTGEILYHDVDITDRKMNVPSYRTKVGMVFQSFNLFNNMTVLENCLVGQIKVLKKDKEEARKKAMMYLEKVGMAPYINAKPKQLSGGQKQRVAIARALAMEPEILLFDEPTSALDPQMVGEVLAVMRTLAKEGLTMIIVTHEMAFARDVSSRVVYMAGGVIEEEGAPADIFGNPKKNSTKEFLNRFMQG</sequence>
<accession>A0A084JN28</accession>
<gene>
    <name evidence="10" type="ORF">IO98_10515</name>
</gene>
<comment type="caution">
    <text evidence="10">The sequence shown here is derived from an EMBL/GenBank/DDBJ whole genome shotgun (WGS) entry which is preliminary data.</text>
</comment>
<dbReference type="InterPro" id="IPR027417">
    <property type="entry name" value="P-loop_NTPase"/>
</dbReference>
<keyword evidence="7" id="KW-0029">Amino-acid transport</keyword>
<proteinExistence type="inferred from homology"/>
<dbReference type="SUPFAM" id="SSF52540">
    <property type="entry name" value="P-loop containing nucleoside triphosphate hydrolases"/>
    <property type="match status" value="1"/>
</dbReference>
<dbReference type="PROSITE" id="PS00211">
    <property type="entry name" value="ABC_TRANSPORTER_1"/>
    <property type="match status" value="1"/>
</dbReference>
<keyword evidence="6" id="KW-0067">ATP-binding</keyword>
<dbReference type="GO" id="GO:0015424">
    <property type="term" value="F:ABC-type amino acid transporter activity"/>
    <property type="evidence" value="ECO:0007669"/>
    <property type="project" value="InterPro"/>
</dbReference>
<protein>
    <submittedName>
        <fullName evidence="10">ABC transporter</fullName>
    </submittedName>
</protein>
<dbReference type="PANTHER" id="PTHR43166:SF9">
    <property type="entry name" value="GLUTAMATE_ASPARTATE IMPORT ATP-BINDING PROTEIN GLTL"/>
    <property type="match status" value="1"/>
</dbReference>
<dbReference type="OrthoDB" id="9804199at2"/>
<evidence type="ECO:0000313" key="11">
    <source>
        <dbReference type="Proteomes" id="UP000028525"/>
    </source>
</evidence>
<organism evidence="10 11">
    <name type="scientific">Lacrimispora celerecrescens</name>
    <dbReference type="NCBI Taxonomy" id="29354"/>
    <lineage>
        <taxon>Bacteria</taxon>
        <taxon>Bacillati</taxon>
        <taxon>Bacillota</taxon>
        <taxon>Clostridia</taxon>
        <taxon>Lachnospirales</taxon>
        <taxon>Lachnospiraceae</taxon>
        <taxon>Lacrimispora</taxon>
    </lineage>
</organism>
<dbReference type="GO" id="GO:0005524">
    <property type="term" value="F:ATP binding"/>
    <property type="evidence" value="ECO:0007669"/>
    <property type="project" value="UniProtKB-KW"/>
</dbReference>
<evidence type="ECO:0000256" key="1">
    <source>
        <dbReference type="ARBA" id="ARBA00004202"/>
    </source>
</evidence>
<dbReference type="EMBL" id="JPME01000012">
    <property type="protein sequence ID" value="KEZ90362.1"/>
    <property type="molecule type" value="Genomic_DNA"/>
</dbReference>
<dbReference type="PROSITE" id="PS50893">
    <property type="entry name" value="ABC_TRANSPORTER_2"/>
    <property type="match status" value="1"/>
</dbReference>
<evidence type="ECO:0000256" key="5">
    <source>
        <dbReference type="ARBA" id="ARBA00022741"/>
    </source>
</evidence>
<evidence type="ECO:0000256" key="3">
    <source>
        <dbReference type="ARBA" id="ARBA00022448"/>
    </source>
</evidence>
<keyword evidence="11" id="KW-1185">Reference proteome</keyword>
<dbReference type="InterPro" id="IPR050086">
    <property type="entry name" value="MetN_ABC_transporter-like"/>
</dbReference>
<dbReference type="InterPro" id="IPR003439">
    <property type="entry name" value="ABC_transporter-like_ATP-bd"/>
</dbReference>
<keyword evidence="5" id="KW-0547">Nucleotide-binding</keyword>
<dbReference type="InterPro" id="IPR017871">
    <property type="entry name" value="ABC_transporter-like_CS"/>
</dbReference>
<feature type="domain" description="ABC transporter" evidence="9">
    <location>
        <begin position="7"/>
        <end position="241"/>
    </location>
</feature>
<dbReference type="InterPro" id="IPR003593">
    <property type="entry name" value="AAA+_ATPase"/>
</dbReference>
<dbReference type="AlphaFoldDB" id="A0A084JN28"/>
<dbReference type="PIRSF" id="PIRSF039085">
    <property type="entry name" value="ABC_ATPase_HisP"/>
    <property type="match status" value="1"/>
</dbReference>
<reference evidence="10 11" key="1">
    <citation type="submission" date="2014-07" db="EMBL/GenBank/DDBJ databases">
        <title>Draft genome of Clostridium celerecrescens 152B isolated from sediments associated with methane hydrate from Krishna Godavari basin.</title>
        <authorList>
            <person name="Honkalas V.S."/>
            <person name="Dabir A.P."/>
            <person name="Arora P."/>
            <person name="Dhakephalkar P.K."/>
        </authorList>
    </citation>
    <scope>NUCLEOTIDE SEQUENCE [LARGE SCALE GENOMIC DNA]</scope>
    <source>
        <strain evidence="10 11">152B</strain>
    </source>
</reference>
<comment type="subcellular location">
    <subcellularLocation>
        <location evidence="1">Cell membrane</location>
        <topology evidence="1">Peripheral membrane protein</topology>
    </subcellularLocation>
</comment>
<keyword evidence="3" id="KW-0813">Transport</keyword>